<sequence length="355" mass="39506">MIVRYPCLEVDLKKVEENTRFIVDKCSEKGIKSFVVMKVYCGFKEIAEASLRGGAYGLADSRVQNLEKVKELDCPKLLLRIPMKSEAHDVVRLADISLNSEIETIMQLDEEARNQGTVHKIILMIDLGDLREGVWFQSIDTIVEDILKLKNIKLHGIGTNLTCYGGVMPDDENLGKLLEIKNEIEKKHNITLETVSGGNSSSLYKVLNDTMPEGVNMLRIGETIVLGRETAYGELVEGMHEDAFTLKGEIVELKKKPSVPIGTIGMDAFGNKPTFEDRGEIRRAIIAVGRQDVNPDGLDPLDEKIDILGASSDHLLMDVTNSSKEYRVGDIIEFKVDYGALLNVSTSEYVAKVFK</sequence>
<keyword evidence="3" id="KW-0413">Isomerase</keyword>
<name>A0A9J6P230_9CLOT</name>
<evidence type="ECO:0000313" key="5">
    <source>
        <dbReference type="EMBL" id="MCM1990826.1"/>
    </source>
</evidence>
<dbReference type="PANTHER" id="PTHR30511:SF3">
    <property type="entry name" value="LYSINE RACEMASE"/>
    <property type="match status" value="1"/>
</dbReference>
<dbReference type="GO" id="GO:0005829">
    <property type="term" value="C:cytosol"/>
    <property type="evidence" value="ECO:0007669"/>
    <property type="project" value="TreeGrafter"/>
</dbReference>
<protein>
    <submittedName>
        <fullName evidence="5">Alanine/ornithine racemase family PLP-dependent enzyme</fullName>
    </submittedName>
</protein>
<dbReference type="SUPFAM" id="SSF51419">
    <property type="entry name" value="PLP-binding barrel"/>
    <property type="match status" value="1"/>
</dbReference>
<accession>A0A9J6P230</accession>
<dbReference type="InterPro" id="IPR001608">
    <property type="entry name" value="Ala_racemase_N"/>
</dbReference>
<feature type="domain" description="Alanine racemase N-terminal" evidence="4">
    <location>
        <begin position="10"/>
        <end position="225"/>
    </location>
</feature>
<dbReference type="NCBIfam" id="NF040742">
    <property type="entry name" value="racem_Orr"/>
    <property type="match status" value="1"/>
</dbReference>
<organism evidence="5 6">
    <name type="scientific">Oceanirhabdus seepicola</name>
    <dbReference type="NCBI Taxonomy" id="2828781"/>
    <lineage>
        <taxon>Bacteria</taxon>
        <taxon>Bacillati</taxon>
        <taxon>Bacillota</taxon>
        <taxon>Clostridia</taxon>
        <taxon>Eubacteriales</taxon>
        <taxon>Clostridiaceae</taxon>
        <taxon>Oceanirhabdus</taxon>
    </lineage>
</organism>
<dbReference type="GO" id="GO:0008784">
    <property type="term" value="F:alanine racemase activity"/>
    <property type="evidence" value="ECO:0007669"/>
    <property type="project" value="TreeGrafter"/>
</dbReference>
<dbReference type="Gene3D" id="3.20.20.10">
    <property type="entry name" value="Alanine racemase"/>
    <property type="match status" value="1"/>
</dbReference>
<dbReference type="Pfam" id="PF01168">
    <property type="entry name" value="Ala_racemase_N"/>
    <property type="match status" value="1"/>
</dbReference>
<proteinExistence type="predicted"/>
<dbReference type="CDD" id="cd06815">
    <property type="entry name" value="PLPDE_III_AR_like_1"/>
    <property type="match status" value="1"/>
</dbReference>
<evidence type="ECO:0000259" key="4">
    <source>
        <dbReference type="Pfam" id="PF01168"/>
    </source>
</evidence>
<comment type="caution">
    <text evidence="5">The sequence shown here is derived from an EMBL/GenBank/DDBJ whole genome shotgun (WGS) entry which is preliminary data.</text>
</comment>
<dbReference type="AlphaFoldDB" id="A0A9J6P230"/>
<dbReference type="PANTHER" id="PTHR30511">
    <property type="entry name" value="ALANINE RACEMASE"/>
    <property type="match status" value="1"/>
</dbReference>
<keyword evidence="2" id="KW-0663">Pyridoxal phosphate</keyword>
<evidence type="ECO:0000256" key="2">
    <source>
        <dbReference type="ARBA" id="ARBA00022898"/>
    </source>
</evidence>
<dbReference type="InterPro" id="IPR000821">
    <property type="entry name" value="Ala_racemase"/>
</dbReference>
<evidence type="ECO:0000256" key="1">
    <source>
        <dbReference type="ARBA" id="ARBA00001933"/>
    </source>
</evidence>
<dbReference type="EMBL" id="JAGSOJ010000003">
    <property type="protein sequence ID" value="MCM1990826.1"/>
    <property type="molecule type" value="Genomic_DNA"/>
</dbReference>
<gene>
    <name evidence="5" type="ORF">KDK92_13935</name>
</gene>
<comment type="cofactor">
    <cofactor evidence="1">
        <name>pyridoxal 5'-phosphate</name>
        <dbReference type="ChEBI" id="CHEBI:597326"/>
    </cofactor>
</comment>
<reference evidence="5" key="1">
    <citation type="journal article" date="2021" name="mSystems">
        <title>Bacteria and Archaea Synergistically Convert Glycine Betaine to Biogenic Methane in the Formosa Cold Seep of the South China Sea.</title>
        <authorList>
            <person name="Li L."/>
            <person name="Zhang W."/>
            <person name="Zhang S."/>
            <person name="Song L."/>
            <person name="Sun Q."/>
            <person name="Zhang H."/>
            <person name="Xiang H."/>
            <person name="Dong X."/>
        </authorList>
    </citation>
    <scope>NUCLEOTIDE SEQUENCE</scope>
    <source>
        <strain evidence="5">ZWT</strain>
    </source>
</reference>
<dbReference type="InterPro" id="IPR029066">
    <property type="entry name" value="PLP-binding_barrel"/>
</dbReference>
<evidence type="ECO:0000313" key="6">
    <source>
        <dbReference type="Proteomes" id="UP001056429"/>
    </source>
</evidence>
<reference evidence="5" key="2">
    <citation type="submission" date="2021-04" db="EMBL/GenBank/DDBJ databases">
        <authorList>
            <person name="Dong X."/>
        </authorList>
    </citation>
    <scope>NUCLEOTIDE SEQUENCE</scope>
    <source>
        <strain evidence="5">ZWT</strain>
    </source>
</reference>
<dbReference type="Proteomes" id="UP001056429">
    <property type="component" value="Unassembled WGS sequence"/>
</dbReference>
<keyword evidence="6" id="KW-1185">Reference proteome</keyword>
<dbReference type="GO" id="GO:0030170">
    <property type="term" value="F:pyridoxal phosphate binding"/>
    <property type="evidence" value="ECO:0007669"/>
    <property type="project" value="TreeGrafter"/>
</dbReference>
<evidence type="ECO:0000256" key="3">
    <source>
        <dbReference type="ARBA" id="ARBA00023235"/>
    </source>
</evidence>